<keyword evidence="4" id="KW-0539">Nucleus</keyword>
<keyword evidence="3" id="KW-0804">Transcription</keyword>
<dbReference type="OrthoDB" id="5344325at2759"/>
<keyword evidence="8" id="KW-1185">Reference proteome</keyword>
<dbReference type="InterPro" id="IPR001138">
    <property type="entry name" value="Zn2Cys6_DnaBD"/>
</dbReference>
<dbReference type="AlphaFoldDB" id="A0A232LYP4"/>
<evidence type="ECO:0000313" key="8">
    <source>
        <dbReference type="Proteomes" id="UP000243515"/>
    </source>
</evidence>
<evidence type="ECO:0000313" key="7">
    <source>
        <dbReference type="EMBL" id="OXV09216.1"/>
    </source>
</evidence>
<dbReference type="GO" id="GO:0000981">
    <property type="term" value="F:DNA-binding transcription factor activity, RNA polymerase II-specific"/>
    <property type="evidence" value="ECO:0007669"/>
    <property type="project" value="InterPro"/>
</dbReference>
<feature type="coiled-coil region" evidence="5">
    <location>
        <begin position="104"/>
        <end position="131"/>
    </location>
</feature>
<evidence type="ECO:0000256" key="1">
    <source>
        <dbReference type="ARBA" id="ARBA00023015"/>
    </source>
</evidence>
<evidence type="ECO:0000256" key="3">
    <source>
        <dbReference type="ARBA" id="ARBA00023163"/>
    </source>
</evidence>
<keyword evidence="2" id="KW-0238">DNA-binding</keyword>
<name>A0A232LYP4_9EURO</name>
<sequence>MSPIKLGRPVHDQACWELERQKASITFVFTSDAIQTNATAAMDTEKKLPITERRASVKFRPLYSCIKCRSRKVKCDRVLPCYACCIRGTPEDCEYVPSTQGRNYMTQANAISALRNEVKSLKKRLIDNDQDQGARAWDDKTGQSCASSSPFGERNILGPVLEARYLALDAIVSALASACPNAVDEIVDQVRGGVDLAIVAASAKARCSSTATVDHIWNYLDNNSMVGCAVPLDPHLSDSPGPQGTPRPPVDWVKLAESDAMQTNCIRKFSIPGFRDWEPFITVFIEKFISDFAPENPWRHRSSVSRLDTSWLRTLAHGISSYPYAKCALRCVAIAYYGKITGDGGITLAAQNIYAASLRLLHRELAGDATPSTDILCTALCLWIFELINLSCPAGSQNHLLGIAQIFERRGPHSAISGIEHEAFLFFRVHGVADSMIRRQPTFLSSYQWKTIPWSLNPSSKSLLHHLLDEVTNLPGILHAYDGLEEQLNQRQISPGQRDSAWLYLLPRLESIGLRLEDWKTEWAESADKNSGFKYEVPVVDRGKSGGGRSWTDISAFGFQLPPFPENACDGVNPNTVIYYSDGFLAHSLNLYYASMILITTLGAQMHHISNLEKDLAVQEFGRLICRSMEYQIFFTPPGVGVLWSLFPLRQASGAFSERSPESKWMEGLLMWMDRKSPFAVTRLVRPELDTTDMGQIEGGLPVFSSG</sequence>
<dbReference type="PANTHER" id="PTHR38111">
    <property type="entry name" value="ZN(2)-C6 FUNGAL-TYPE DOMAIN-CONTAINING PROTEIN-RELATED"/>
    <property type="match status" value="1"/>
</dbReference>
<evidence type="ECO:0000256" key="5">
    <source>
        <dbReference type="SAM" id="Coils"/>
    </source>
</evidence>
<protein>
    <recommendedName>
        <fullName evidence="6">Zn(2)-C6 fungal-type domain-containing protein</fullName>
    </recommendedName>
</protein>
<evidence type="ECO:0000259" key="6">
    <source>
        <dbReference type="PROSITE" id="PS50048"/>
    </source>
</evidence>
<dbReference type="PROSITE" id="PS50048">
    <property type="entry name" value="ZN2_CY6_FUNGAL_2"/>
    <property type="match status" value="1"/>
</dbReference>
<evidence type="ECO:0000256" key="4">
    <source>
        <dbReference type="ARBA" id="ARBA00023242"/>
    </source>
</evidence>
<proteinExistence type="predicted"/>
<dbReference type="InterPro" id="IPR036864">
    <property type="entry name" value="Zn2-C6_fun-type_DNA-bd_sf"/>
</dbReference>
<dbReference type="SUPFAM" id="SSF57701">
    <property type="entry name" value="Zn2/Cys6 DNA-binding domain"/>
    <property type="match status" value="1"/>
</dbReference>
<dbReference type="PANTHER" id="PTHR38111:SF2">
    <property type="entry name" value="FINGER DOMAIN PROTEIN, PUTATIVE (AFU_ORTHOLOGUE AFUA_1G01560)-RELATED"/>
    <property type="match status" value="1"/>
</dbReference>
<evidence type="ECO:0000256" key="2">
    <source>
        <dbReference type="ARBA" id="ARBA00023125"/>
    </source>
</evidence>
<dbReference type="Proteomes" id="UP000243515">
    <property type="component" value="Unassembled WGS sequence"/>
</dbReference>
<dbReference type="PROSITE" id="PS00463">
    <property type="entry name" value="ZN2_CY6_FUNGAL_1"/>
    <property type="match status" value="1"/>
</dbReference>
<keyword evidence="1" id="KW-0805">Transcription regulation</keyword>
<accession>A0A232LYP4</accession>
<keyword evidence="5" id="KW-0175">Coiled coil</keyword>
<comment type="caution">
    <text evidence="7">The sequence shown here is derived from an EMBL/GenBank/DDBJ whole genome shotgun (WGS) entry which is preliminary data.</text>
</comment>
<dbReference type="SMART" id="SM00066">
    <property type="entry name" value="GAL4"/>
    <property type="match status" value="1"/>
</dbReference>
<feature type="domain" description="Zn(2)-C6 fungal-type" evidence="6">
    <location>
        <begin position="64"/>
        <end position="95"/>
    </location>
</feature>
<dbReference type="GO" id="GO:0008270">
    <property type="term" value="F:zinc ion binding"/>
    <property type="evidence" value="ECO:0007669"/>
    <property type="project" value="InterPro"/>
</dbReference>
<dbReference type="GO" id="GO:0003677">
    <property type="term" value="F:DNA binding"/>
    <property type="evidence" value="ECO:0007669"/>
    <property type="project" value="UniProtKB-KW"/>
</dbReference>
<gene>
    <name evidence="7" type="ORF">Egran_03020</name>
</gene>
<dbReference type="Pfam" id="PF00172">
    <property type="entry name" value="Zn_clus"/>
    <property type="match status" value="1"/>
</dbReference>
<dbReference type="Gene3D" id="4.10.240.10">
    <property type="entry name" value="Zn(2)-C6 fungal-type DNA-binding domain"/>
    <property type="match status" value="1"/>
</dbReference>
<dbReference type="InterPro" id="IPR053178">
    <property type="entry name" value="Osmoadaptation_assoc"/>
</dbReference>
<organism evidence="7 8">
    <name type="scientific">Elaphomyces granulatus</name>
    <dbReference type="NCBI Taxonomy" id="519963"/>
    <lineage>
        <taxon>Eukaryota</taxon>
        <taxon>Fungi</taxon>
        <taxon>Dikarya</taxon>
        <taxon>Ascomycota</taxon>
        <taxon>Pezizomycotina</taxon>
        <taxon>Eurotiomycetes</taxon>
        <taxon>Eurotiomycetidae</taxon>
        <taxon>Eurotiales</taxon>
        <taxon>Elaphomycetaceae</taxon>
        <taxon>Elaphomyces</taxon>
    </lineage>
</organism>
<dbReference type="EMBL" id="NPHW01003638">
    <property type="protein sequence ID" value="OXV09216.1"/>
    <property type="molecule type" value="Genomic_DNA"/>
</dbReference>
<dbReference type="CDD" id="cd00067">
    <property type="entry name" value="GAL4"/>
    <property type="match status" value="1"/>
</dbReference>
<reference evidence="7 8" key="1">
    <citation type="journal article" date="2015" name="Environ. Microbiol.">
        <title>Metagenome sequence of Elaphomyces granulatus from sporocarp tissue reveals Ascomycota ectomycorrhizal fingerprints of genome expansion and a Proteobacteria-rich microbiome.</title>
        <authorList>
            <person name="Quandt C.A."/>
            <person name="Kohler A."/>
            <person name="Hesse C.N."/>
            <person name="Sharpton T.J."/>
            <person name="Martin F."/>
            <person name="Spatafora J.W."/>
        </authorList>
    </citation>
    <scope>NUCLEOTIDE SEQUENCE [LARGE SCALE GENOMIC DNA]</scope>
    <source>
        <strain evidence="7 8">OSC145934</strain>
    </source>
</reference>